<proteinExistence type="predicted"/>
<sequence>MKLYKEVYRHAGSTTIKETFFNKDHKIAAVLDLYKAAETSGGDLTLYAYTGESYQLTRYKQDTNTYKRFLKEGVALFTNANWYTTSEAHYQKDCKIDKGLLLEEHTHNFSYEEKHSVVYTYNKGLKVSENSILADGTDIRINYVYDNKGLLLSRSTLKNNIFQDQVNYSYLTNGQLALEQTFHSNKGQNFLAAEKKYHYNPKNQLEKTEYYGRYNGQLHLYKTEEEIRQNDLLTKKSAGIPAIDIAIGHYDLAAMHTYFRENDMEGYIAYFDQDFTAKNPITPHQHVVEKLDEQGNPVETHIMDPEKPENQLTMAAYRNEYNEAGKLEFMITYILNEQGQMEENSIKKLYYLL</sequence>
<evidence type="ECO:0008006" key="3">
    <source>
        <dbReference type="Google" id="ProtNLM"/>
    </source>
</evidence>
<dbReference type="AlphaFoldDB" id="A0A1M7A1C6"/>
<dbReference type="RefSeq" id="WP_073079739.1">
    <property type="nucleotide sequence ID" value="NZ_FRBL01000003.1"/>
</dbReference>
<keyword evidence="2" id="KW-1185">Reference proteome</keyword>
<accession>A0A1M7A1C6</accession>
<protein>
    <recommendedName>
        <fullName evidence="3">YD repeat-containing protein</fullName>
    </recommendedName>
</protein>
<organism evidence="1 2">
    <name type="scientific">Chitinophaga jiangningensis</name>
    <dbReference type="NCBI Taxonomy" id="1419482"/>
    <lineage>
        <taxon>Bacteria</taxon>
        <taxon>Pseudomonadati</taxon>
        <taxon>Bacteroidota</taxon>
        <taxon>Chitinophagia</taxon>
        <taxon>Chitinophagales</taxon>
        <taxon>Chitinophagaceae</taxon>
        <taxon>Chitinophaga</taxon>
    </lineage>
</organism>
<dbReference type="OrthoDB" id="636140at2"/>
<evidence type="ECO:0000313" key="1">
    <source>
        <dbReference type="EMBL" id="SHL36415.1"/>
    </source>
</evidence>
<dbReference type="EMBL" id="FRBL01000003">
    <property type="protein sequence ID" value="SHL36415.1"/>
    <property type="molecule type" value="Genomic_DNA"/>
</dbReference>
<name>A0A1M7A1C6_9BACT</name>
<evidence type="ECO:0000313" key="2">
    <source>
        <dbReference type="Proteomes" id="UP000184420"/>
    </source>
</evidence>
<dbReference type="Proteomes" id="UP000184420">
    <property type="component" value="Unassembled WGS sequence"/>
</dbReference>
<reference evidence="1 2" key="1">
    <citation type="submission" date="2016-11" db="EMBL/GenBank/DDBJ databases">
        <authorList>
            <person name="Jaros S."/>
            <person name="Januszkiewicz K."/>
            <person name="Wedrychowicz H."/>
        </authorList>
    </citation>
    <scope>NUCLEOTIDE SEQUENCE [LARGE SCALE GENOMIC DNA]</scope>
    <source>
        <strain evidence="1 2">DSM 27406</strain>
    </source>
</reference>
<gene>
    <name evidence="1" type="ORF">SAMN05444266_10382</name>
</gene>